<sequence>MQFSFRIINVKFEL</sequence>
<evidence type="ECO:0000313" key="1">
    <source>
        <dbReference type="EMBL" id="MBX56383.1"/>
    </source>
</evidence>
<organism evidence="1">
    <name type="scientific">Rhizophora mucronata</name>
    <name type="common">Asiatic mangrove</name>
    <dbReference type="NCBI Taxonomy" id="61149"/>
    <lineage>
        <taxon>Eukaryota</taxon>
        <taxon>Viridiplantae</taxon>
        <taxon>Streptophyta</taxon>
        <taxon>Embryophyta</taxon>
        <taxon>Tracheophyta</taxon>
        <taxon>Spermatophyta</taxon>
        <taxon>Magnoliopsida</taxon>
        <taxon>eudicotyledons</taxon>
        <taxon>Gunneridae</taxon>
        <taxon>Pentapetalae</taxon>
        <taxon>rosids</taxon>
        <taxon>fabids</taxon>
        <taxon>Malpighiales</taxon>
        <taxon>Rhizophoraceae</taxon>
        <taxon>Rhizophora</taxon>
    </lineage>
</organism>
<accession>A0A2P2PNR3</accession>
<proteinExistence type="predicted"/>
<reference evidence="1" key="1">
    <citation type="submission" date="2018-02" db="EMBL/GenBank/DDBJ databases">
        <title>Rhizophora mucronata_Transcriptome.</title>
        <authorList>
            <person name="Meera S.P."/>
            <person name="Sreeshan A."/>
            <person name="Augustine A."/>
        </authorList>
    </citation>
    <scope>NUCLEOTIDE SEQUENCE</scope>
    <source>
        <tissue evidence="1">Leaf</tissue>
    </source>
</reference>
<dbReference type="EMBL" id="GGEC01075899">
    <property type="protein sequence ID" value="MBX56383.1"/>
    <property type="molecule type" value="Transcribed_RNA"/>
</dbReference>
<name>A0A2P2PNR3_RHIMU</name>
<protein>
    <submittedName>
        <fullName evidence="1">Uncharacterized protein</fullName>
    </submittedName>
</protein>